<dbReference type="GO" id="GO:0005874">
    <property type="term" value="C:microtubule"/>
    <property type="evidence" value="ECO:0007669"/>
    <property type="project" value="UniProtKB-KW"/>
</dbReference>
<feature type="compositionally biased region" description="Basic and acidic residues" evidence="15">
    <location>
        <begin position="72"/>
        <end position="96"/>
    </location>
</feature>
<dbReference type="InterPro" id="IPR032572">
    <property type="entry name" value="NuDC"/>
</dbReference>
<comment type="caution">
    <text evidence="17">The sequence shown here is derived from an EMBL/GenBank/DDBJ whole genome shotgun (WGS) entry which is preliminary data.</text>
</comment>
<name>A0A482XPP0_LAOST</name>
<dbReference type="InterPro" id="IPR008978">
    <property type="entry name" value="HSP20-like_chaperone"/>
</dbReference>
<evidence type="ECO:0000256" key="3">
    <source>
        <dbReference type="ARBA" id="ARBA00010513"/>
    </source>
</evidence>
<dbReference type="EMBL" id="QKKF02003370">
    <property type="protein sequence ID" value="RZF47726.1"/>
    <property type="molecule type" value="Genomic_DNA"/>
</dbReference>
<evidence type="ECO:0000256" key="4">
    <source>
        <dbReference type="ARBA" id="ARBA00017641"/>
    </source>
</evidence>
<dbReference type="GO" id="GO:0005819">
    <property type="term" value="C:spindle"/>
    <property type="evidence" value="ECO:0007669"/>
    <property type="project" value="UniProtKB-SubCell"/>
</dbReference>
<dbReference type="GO" id="GO:0051082">
    <property type="term" value="F:unfolded protein binding"/>
    <property type="evidence" value="ECO:0007669"/>
    <property type="project" value="TreeGrafter"/>
</dbReference>
<dbReference type="GO" id="GO:0030496">
    <property type="term" value="C:midbody"/>
    <property type="evidence" value="ECO:0007669"/>
    <property type="project" value="UniProtKB-SubCell"/>
</dbReference>
<feature type="compositionally biased region" description="Low complexity" evidence="15">
    <location>
        <begin position="127"/>
        <end position="149"/>
    </location>
</feature>
<dbReference type="STRING" id="195883.A0A482XPP0"/>
<dbReference type="InterPro" id="IPR007052">
    <property type="entry name" value="CS_dom"/>
</dbReference>
<dbReference type="Gene3D" id="2.60.40.790">
    <property type="match status" value="1"/>
</dbReference>
<evidence type="ECO:0000256" key="11">
    <source>
        <dbReference type="ARBA" id="ARBA00023212"/>
    </source>
</evidence>
<evidence type="ECO:0000256" key="10">
    <source>
        <dbReference type="ARBA" id="ARBA00023054"/>
    </source>
</evidence>
<dbReference type="GO" id="GO:0005737">
    <property type="term" value="C:cytoplasm"/>
    <property type="evidence" value="ECO:0007669"/>
    <property type="project" value="TreeGrafter"/>
</dbReference>
<evidence type="ECO:0000256" key="12">
    <source>
        <dbReference type="ARBA" id="ARBA00023306"/>
    </source>
</evidence>
<comment type="function">
    <text evidence="14">Plays a role in neurogenesis and neuronal migration. Necessary for correct formation of mitotic spindles and chromosome separation during mitosis. Necessary for cytokinesis and cell proliferation.</text>
</comment>
<keyword evidence="9" id="KW-0498">Mitosis</keyword>
<evidence type="ECO:0000256" key="9">
    <source>
        <dbReference type="ARBA" id="ARBA00022776"/>
    </source>
</evidence>
<dbReference type="InterPro" id="IPR025934">
    <property type="entry name" value="NudC_N_dom"/>
</dbReference>
<reference evidence="17 18" key="1">
    <citation type="journal article" date="2017" name="Gigascience">
        <title>Genome sequence of the small brown planthopper, Laodelphax striatellus.</title>
        <authorList>
            <person name="Zhu J."/>
            <person name="Jiang F."/>
            <person name="Wang X."/>
            <person name="Yang P."/>
            <person name="Bao Y."/>
            <person name="Zhao W."/>
            <person name="Wang W."/>
            <person name="Lu H."/>
            <person name="Wang Q."/>
            <person name="Cui N."/>
            <person name="Li J."/>
            <person name="Chen X."/>
            <person name="Luo L."/>
            <person name="Yu J."/>
            <person name="Kang L."/>
            <person name="Cui F."/>
        </authorList>
    </citation>
    <scope>NUCLEOTIDE SEQUENCE [LARGE SCALE GENOMIC DNA]</scope>
    <source>
        <strain evidence="17">Lst14</strain>
    </source>
</reference>
<proteinExistence type="inferred from homology"/>
<keyword evidence="7" id="KW-0132">Cell division</keyword>
<dbReference type="SUPFAM" id="SSF49764">
    <property type="entry name" value="HSP20-like chaperones"/>
    <property type="match status" value="1"/>
</dbReference>
<evidence type="ECO:0000313" key="17">
    <source>
        <dbReference type="EMBL" id="RZF47726.1"/>
    </source>
</evidence>
<comment type="similarity">
    <text evidence="3">Belongs to the nudC family.</text>
</comment>
<evidence type="ECO:0000313" key="18">
    <source>
        <dbReference type="Proteomes" id="UP000291343"/>
    </source>
</evidence>
<dbReference type="Pfam" id="PF14050">
    <property type="entry name" value="Nudc_N"/>
    <property type="match status" value="1"/>
</dbReference>
<dbReference type="PROSITE" id="PS51203">
    <property type="entry name" value="CS"/>
    <property type="match status" value="1"/>
</dbReference>
<dbReference type="InParanoid" id="A0A482XPP0"/>
<evidence type="ECO:0000256" key="1">
    <source>
        <dbReference type="ARBA" id="ARBA00004186"/>
    </source>
</evidence>
<dbReference type="Proteomes" id="UP000291343">
    <property type="component" value="Unassembled WGS sequence"/>
</dbReference>
<dbReference type="OrthoDB" id="416217at2759"/>
<dbReference type="SMR" id="A0A482XPP0"/>
<evidence type="ECO:0000256" key="8">
    <source>
        <dbReference type="ARBA" id="ARBA00022701"/>
    </source>
</evidence>
<protein>
    <recommendedName>
        <fullName evidence="4">Nuclear migration protein nudC</fullName>
    </recommendedName>
    <alternativeName>
        <fullName evidence="13">Nuclear distribution protein C homolog</fullName>
    </alternativeName>
</protein>
<evidence type="ECO:0000256" key="14">
    <source>
        <dbReference type="ARBA" id="ARBA00046142"/>
    </source>
</evidence>
<evidence type="ECO:0000256" key="15">
    <source>
        <dbReference type="SAM" id="MobiDB-lite"/>
    </source>
</evidence>
<feature type="domain" description="CS" evidence="16">
    <location>
        <begin position="178"/>
        <end position="269"/>
    </location>
</feature>
<dbReference type="InterPro" id="IPR037898">
    <property type="entry name" value="NudC_fam"/>
</dbReference>
<dbReference type="PANTHER" id="PTHR12356">
    <property type="entry name" value="NUCLEAR MOVEMENT PROTEIN NUDC"/>
    <property type="match status" value="1"/>
</dbReference>
<accession>A0A482XPP0</accession>
<dbReference type="FunFam" id="2.60.40.790:FF:000001">
    <property type="entry name" value="Nuclear migration protein nudC"/>
    <property type="match status" value="1"/>
</dbReference>
<dbReference type="Pfam" id="PF04969">
    <property type="entry name" value="CS"/>
    <property type="match status" value="1"/>
</dbReference>
<sequence length="342" mass="38779">MSKDPERFDTMLLAMAQQHEGGVPELLDTLFSFLARKTDFYTGGGNKAAENMVMSTFKKYETAAVSAHAKKKAEMEENERKRQERIRAKEEEERRASQAFVNQPANITELTDEEAEALQKELDAKNSKASKGAAEASGESSEENTSSSPDKSEEDKDKKGSDDDDEPDKLKPNIGNGCDLPNYRWTQTLGDLEILIPLNVNFNVKSRDVIVSIQKKHFSVGLKGHPKIIDGELQHEIKLEESMWVLQDGKSVLANLEKVNQMEWWSRLVMTDPEISTKKINPEPSKLSDLDGETRGLVEKMMYDQRQKELGKPTSEEAKKQEMLKKFMAQHPEMDFSKCKFN</sequence>
<feature type="region of interest" description="Disordered" evidence="15">
    <location>
        <begin position="69"/>
        <end position="182"/>
    </location>
</feature>
<evidence type="ECO:0000256" key="6">
    <source>
        <dbReference type="ARBA" id="ARBA00022553"/>
    </source>
</evidence>
<evidence type="ECO:0000256" key="2">
    <source>
        <dbReference type="ARBA" id="ARBA00004214"/>
    </source>
</evidence>
<dbReference type="Pfam" id="PF16273">
    <property type="entry name" value="NuDC"/>
    <property type="match status" value="1"/>
</dbReference>
<keyword evidence="18" id="KW-1185">Reference proteome</keyword>
<feature type="compositionally biased region" description="Basic and acidic residues" evidence="15">
    <location>
        <begin position="150"/>
        <end position="161"/>
    </location>
</feature>
<keyword evidence="5" id="KW-0963">Cytoplasm</keyword>
<feature type="compositionally biased region" description="Basic and acidic residues" evidence="15">
    <location>
        <begin position="117"/>
        <end position="126"/>
    </location>
</feature>
<dbReference type="GO" id="GO:0051301">
    <property type="term" value="P:cell division"/>
    <property type="evidence" value="ECO:0007669"/>
    <property type="project" value="UniProtKB-KW"/>
</dbReference>
<keyword evidence="11" id="KW-0206">Cytoskeleton</keyword>
<keyword evidence="10" id="KW-0175">Coiled coil</keyword>
<comment type="subcellular location">
    <subcellularLocation>
        <location evidence="1">Cytoplasm</location>
        <location evidence="1">Cytoskeleton</location>
        <location evidence="1">Spindle</location>
    </subcellularLocation>
    <subcellularLocation>
        <location evidence="2">Midbody</location>
    </subcellularLocation>
</comment>
<dbReference type="AlphaFoldDB" id="A0A482XPP0"/>
<organism evidence="17 18">
    <name type="scientific">Laodelphax striatellus</name>
    <name type="common">Small brown planthopper</name>
    <name type="synonym">Delphax striatella</name>
    <dbReference type="NCBI Taxonomy" id="195883"/>
    <lineage>
        <taxon>Eukaryota</taxon>
        <taxon>Metazoa</taxon>
        <taxon>Ecdysozoa</taxon>
        <taxon>Arthropoda</taxon>
        <taxon>Hexapoda</taxon>
        <taxon>Insecta</taxon>
        <taxon>Pterygota</taxon>
        <taxon>Neoptera</taxon>
        <taxon>Paraneoptera</taxon>
        <taxon>Hemiptera</taxon>
        <taxon>Auchenorrhyncha</taxon>
        <taxon>Fulgoroidea</taxon>
        <taxon>Delphacidae</taxon>
        <taxon>Criomorphinae</taxon>
        <taxon>Laodelphax</taxon>
    </lineage>
</organism>
<dbReference type="PANTHER" id="PTHR12356:SF3">
    <property type="entry name" value="NUCLEAR MIGRATION PROTEIN NUDC"/>
    <property type="match status" value="1"/>
</dbReference>
<gene>
    <name evidence="17" type="ORF">LSTR_LSTR005990</name>
</gene>
<dbReference type="GO" id="GO:0006457">
    <property type="term" value="P:protein folding"/>
    <property type="evidence" value="ECO:0007669"/>
    <property type="project" value="TreeGrafter"/>
</dbReference>
<evidence type="ECO:0000256" key="7">
    <source>
        <dbReference type="ARBA" id="ARBA00022618"/>
    </source>
</evidence>
<keyword evidence="12" id="KW-0131">Cell cycle</keyword>
<evidence type="ECO:0000256" key="5">
    <source>
        <dbReference type="ARBA" id="ARBA00022490"/>
    </source>
</evidence>
<evidence type="ECO:0000256" key="13">
    <source>
        <dbReference type="ARBA" id="ARBA00030427"/>
    </source>
</evidence>
<keyword evidence="6" id="KW-0597">Phosphoprotein</keyword>
<dbReference type="CDD" id="cd06492">
    <property type="entry name" value="p23_mNUDC_like"/>
    <property type="match status" value="1"/>
</dbReference>
<feature type="compositionally biased region" description="Polar residues" evidence="15">
    <location>
        <begin position="99"/>
        <end position="109"/>
    </location>
</feature>
<dbReference type="FunCoup" id="A0A482XPP0">
    <property type="interactions" value="1787"/>
</dbReference>
<evidence type="ECO:0000259" key="16">
    <source>
        <dbReference type="PROSITE" id="PS51203"/>
    </source>
</evidence>
<keyword evidence="8" id="KW-0493">Microtubule</keyword>